<dbReference type="PANTHER" id="PTHR43404:SF2">
    <property type="entry name" value="LIPOPOLYSACCHARIDE CHOLINEPHOSPHOTRANSFERASE LICD"/>
    <property type="match status" value="1"/>
</dbReference>
<protein>
    <recommendedName>
        <fullName evidence="1">LicD/FKTN/FKRP nucleotidyltransferase domain-containing protein</fullName>
    </recommendedName>
</protein>
<name>A0AAD8FB80_BIOPF</name>
<dbReference type="GO" id="GO:0009100">
    <property type="term" value="P:glycoprotein metabolic process"/>
    <property type="evidence" value="ECO:0007669"/>
    <property type="project" value="UniProtKB-ARBA"/>
</dbReference>
<dbReference type="Pfam" id="PF04991">
    <property type="entry name" value="LicD"/>
    <property type="match status" value="1"/>
</dbReference>
<feature type="domain" description="LicD/FKTN/FKRP nucleotidyltransferase" evidence="1">
    <location>
        <begin position="80"/>
        <end position="162"/>
    </location>
</feature>
<dbReference type="EMBL" id="JASAOG010000047">
    <property type="protein sequence ID" value="KAK0058562.1"/>
    <property type="molecule type" value="Genomic_DNA"/>
</dbReference>
<gene>
    <name evidence="2" type="ORF">Bpfe_011867</name>
</gene>
<organism evidence="2 3">
    <name type="scientific">Biomphalaria pfeifferi</name>
    <name type="common">Bloodfluke planorb</name>
    <name type="synonym">Freshwater snail</name>
    <dbReference type="NCBI Taxonomy" id="112525"/>
    <lineage>
        <taxon>Eukaryota</taxon>
        <taxon>Metazoa</taxon>
        <taxon>Spiralia</taxon>
        <taxon>Lophotrochozoa</taxon>
        <taxon>Mollusca</taxon>
        <taxon>Gastropoda</taxon>
        <taxon>Heterobranchia</taxon>
        <taxon>Euthyneura</taxon>
        <taxon>Panpulmonata</taxon>
        <taxon>Hygrophila</taxon>
        <taxon>Lymnaeoidea</taxon>
        <taxon>Planorbidae</taxon>
        <taxon>Biomphalaria</taxon>
    </lineage>
</organism>
<evidence type="ECO:0000313" key="3">
    <source>
        <dbReference type="Proteomes" id="UP001233172"/>
    </source>
</evidence>
<dbReference type="Proteomes" id="UP001233172">
    <property type="component" value="Unassembled WGS sequence"/>
</dbReference>
<dbReference type="PANTHER" id="PTHR43404">
    <property type="entry name" value="LIPOPOLYSACCHARIDE CHOLINEPHOSPHOTRANSFERASE LICD"/>
    <property type="match status" value="1"/>
</dbReference>
<dbReference type="AlphaFoldDB" id="A0AAD8FB80"/>
<evidence type="ECO:0000313" key="2">
    <source>
        <dbReference type="EMBL" id="KAK0058562.1"/>
    </source>
</evidence>
<evidence type="ECO:0000259" key="1">
    <source>
        <dbReference type="Pfam" id="PF04991"/>
    </source>
</evidence>
<proteinExistence type="predicted"/>
<feature type="non-terminal residue" evidence="2">
    <location>
        <position position="285"/>
    </location>
</feature>
<accession>A0AAD8FB80</accession>
<reference evidence="2" key="1">
    <citation type="journal article" date="2023" name="PLoS Negl. Trop. Dis.">
        <title>A genome sequence for Biomphalaria pfeifferi, the major vector snail for the human-infecting parasite Schistosoma mansoni.</title>
        <authorList>
            <person name="Bu L."/>
            <person name="Lu L."/>
            <person name="Laidemitt M.R."/>
            <person name="Zhang S.M."/>
            <person name="Mutuku M."/>
            <person name="Mkoji G."/>
            <person name="Steinauer M."/>
            <person name="Loker E.S."/>
        </authorList>
    </citation>
    <scope>NUCLEOTIDE SEQUENCE</scope>
    <source>
        <strain evidence="2">KasaAsao</strain>
    </source>
</reference>
<dbReference type="InterPro" id="IPR007074">
    <property type="entry name" value="LicD/FKTN/FKRP_NTP_transf"/>
</dbReference>
<reference evidence="2" key="2">
    <citation type="submission" date="2023-04" db="EMBL/GenBank/DDBJ databases">
        <authorList>
            <person name="Bu L."/>
            <person name="Lu L."/>
            <person name="Laidemitt M.R."/>
            <person name="Zhang S.M."/>
            <person name="Mutuku M."/>
            <person name="Mkoji G."/>
            <person name="Steinauer M."/>
            <person name="Loker E.S."/>
        </authorList>
    </citation>
    <scope>NUCLEOTIDE SEQUENCE</scope>
    <source>
        <strain evidence="2">KasaAsao</strain>
        <tissue evidence="2">Whole Snail</tissue>
    </source>
</reference>
<keyword evidence="3" id="KW-1185">Reference proteome</keyword>
<dbReference type="InterPro" id="IPR052942">
    <property type="entry name" value="LPS_cholinephosphotransferase"/>
</dbReference>
<sequence length="285" mass="34182">RIINGLNLDQLTTESFQTKVYDDTYFQNLKSHMDLYGTSLQDLSYLDSSLSRFRNSMTGFWQHQMLLTFKVFHTVMSAFNLSYFLVEGSMLGAYRHHGFIPWDDDMDVCMNASDWLKVKQILHCIPGFDVHASNNMIFKFFWQQSSLWKNEHFIRFPFIDIFFFHEDADFLWAMTSFKKNRIVLKKSDVFPLDHRPFEHVLAPVPRRLEEICRTVYSPEVCVSRDFDHASRHFIPFYRVDHVDCRRLHRIYPFVFRHSAFIQNRQAQVEYRKIGRVVISNFSIYH</sequence>
<comment type="caution">
    <text evidence="2">The sequence shown here is derived from an EMBL/GenBank/DDBJ whole genome shotgun (WGS) entry which is preliminary data.</text>
</comment>